<gene>
    <name evidence="4" type="ORF">SAMN05444392_10992</name>
</gene>
<reference evidence="4 5" key="1">
    <citation type="submission" date="2016-11" db="EMBL/GenBank/DDBJ databases">
        <authorList>
            <person name="Jaros S."/>
            <person name="Januszkiewicz K."/>
            <person name="Wedrychowicz H."/>
        </authorList>
    </citation>
    <scope>NUCLEOTIDE SEQUENCE [LARGE SCALE GENOMIC DNA]</scope>
    <source>
        <strain evidence="4 5">DSM 44666</strain>
    </source>
</reference>
<dbReference type="RefSeq" id="WP_084731577.1">
    <property type="nucleotide sequence ID" value="NZ_FQVL01000009.1"/>
</dbReference>
<dbReference type="Pfam" id="PF13649">
    <property type="entry name" value="Methyltransf_25"/>
    <property type="match status" value="1"/>
</dbReference>
<dbReference type="Gene3D" id="2.20.25.110">
    <property type="entry name" value="S-adenosyl-L-methionine-dependent methyltransferases"/>
    <property type="match status" value="1"/>
</dbReference>
<keyword evidence="1 4" id="KW-0489">Methyltransferase</keyword>
<organism evidence="4 5">
    <name type="scientific">Seinonella peptonophila</name>
    <dbReference type="NCBI Taxonomy" id="112248"/>
    <lineage>
        <taxon>Bacteria</taxon>
        <taxon>Bacillati</taxon>
        <taxon>Bacillota</taxon>
        <taxon>Bacilli</taxon>
        <taxon>Bacillales</taxon>
        <taxon>Thermoactinomycetaceae</taxon>
        <taxon>Seinonella</taxon>
    </lineage>
</organism>
<dbReference type="STRING" id="112248.SAMN05444392_10992"/>
<dbReference type="EMBL" id="FQVL01000009">
    <property type="protein sequence ID" value="SHF18171.1"/>
    <property type="molecule type" value="Genomic_DNA"/>
</dbReference>
<name>A0A1M4ZJK1_9BACL</name>
<evidence type="ECO:0000256" key="1">
    <source>
        <dbReference type="ARBA" id="ARBA00022603"/>
    </source>
</evidence>
<dbReference type="PANTHER" id="PTHR43861">
    <property type="entry name" value="TRANS-ACONITATE 2-METHYLTRANSFERASE-RELATED"/>
    <property type="match status" value="1"/>
</dbReference>
<dbReference type="CDD" id="cd02440">
    <property type="entry name" value="AdoMet_MTases"/>
    <property type="match status" value="1"/>
</dbReference>
<dbReference type="GO" id="GO:0008168">
    <property type="term" value="F:methyltransferase activity"/>
    <property type="evidence" value="ECO:0007669"/>
    <property type="project" value="UniProtKB-KW"/>
</dbReference>
<feature type="domain" description="Methyltransferase" evidence="3">
    <location>
        <begin position="41"/>
        <end position="138"/>
    </location>
</feature>
<protein>
    <submittedName>
        <fullName evidence="4">Methyltransferase domain-containing protein</fullName>
    </submittedName>
</protein>
<proteinExistence type="predicted"/>
<evidence type="ECO:0000313" key="4">
    <source>
        <dbReference type="EMBL" id="SHF18171.1"/>
    </source>
</evidence>
<dbReference type="SUPFAM" id="SSF53335">
    <property type="entry name" value="S-adenosyl-L-methionine-dependent methyltransferases"/>
    <property type="match status" value="1"/>
</dbReference>
<evidence type="ECO:0000256" key="2">
    <source>
        <dbReference type="ARBA" id="ARBA00022679"/>
    </source>
</evidence>
<dbReference type="AlphaFoldDB" id="A0A1M4ZJK1"/>
<evidence type="ECO:0000259" key="3">
    <source>
        <dbReference type="Pfam" id="PF13649"/>
    </source>
</evidence>
<dbReference type="InterPro" id="IPR029063">
    <property type="entry name" value="SAM-dependent_MTases_sf"/>
</dbReference>
<dbReference type="GO" id="GO:0032259">
    <property type="term" value="P:methylation"/>
    <property type="evidence" value="ECO:0007669"/>
    <property type="project" value="UniProtKB-KW"/>
</dbReference>
<sequence>MTFLTDQSIYQWPQYYDWTSEGLDHDTFYYLELAKQTGGPVLELGCGTGRVALAIAREGVEVVGLDVEAKMLEYANAKASALGIEDRVTWIHSDMSDFNLSKTFPLIIIPYRSFQHLDTVQMQMNALQAIRHHLDDEGLFAFNLFVPLHAELQSIDNEYAFRGNFSVPGSDEQVDVYDFSEVDYFNQIIQIYRYYERFTHTGKSLERLRTRMKIRYTYPQELEHLLARQGFRVRARYGDFLRGSFHPNSYELIMEAEKNRQ</sequence>
<dbReference type="Gene3D" id="3.40.50.150">
    <property type="entry name" value="Vaccinia Virus protein VP39"/>
    <property type="match status" value="1"/>
</dbReference>
<keyword evidence="2 4" id="KW-0808">Transferase</keyword>
<evidence type="ECO:0000313" key="5">
    <source>
        <dbReference type="Proteomes" id="UP000184476"/>
    </source>
</evidence>
<accession>A0A1M4ZJK1</accession>
<keyword evidence="5" id="KW-1185">Reference proteome</keyword>
<dbReference type="InterPro" id="IPR041698">
    <property type="entry name" value="Methyltransf_25"/>
</dbReference>
<dbReference type="PANTHER" id="PTHR43861:SF1">
    <property type="entry name" value="TRANS-ACONITATE 2-METHYLTRANSFERASE"/>
    <property type="match status" value="1"/>
</dbReference>
<dbReference type="Proteomes" id="UP000184476">
    <property type="component" value="Unassembled WGS sequence"/>
</dbReference>
<dbReference type="OrthoDB" id="9804312at2"/>